<feature type="compositionally biased region" description="Polar residues" evidence="3">
    <location>
        <begin position="36"/>
        <end position="54"/>
    </location>
</feature>
<dbReference type="GO" id="GO:0035591">
    <property type="term" value="F:signaling adaptor activity"/>
    <property type="evidence" value="ECO:0007669"/>
    <property type="project" value="TreeGrafter"/>
</dbReference>
<proteinExistence type="predicted"/>
<evidence type="ECO:0000256" key="1">
    <source>
        <dbReference type="ARBA" id="ARBA00022614"/>
    </source>
</evidence>
<dbReference type="AlphaFoldDB" id="A0A1W5D161"/>
<dbReference type="PANTHER" id="PTHR47566:SF1">
    <property type="entry name" value="PROTEIN NUD1"/>
    <property type="match status" value="1"/>
</dbReference>
<dbReference type="InterPro" id="IPR052574">
    <property type="entry name" value="CDIRP"/>
</dbReference>
<evidence type="ECO:0000313" key="4">
    <source>
        <dbReference type="EMBL" id="SLM36745.1"/>
    </source>
</evidence>
<dbReference type="GO" id="GO:0031028">
    <property type="term" value="P:septation initiation signaling"/>
    <property type="evidence" value="ECO:0007669"/>
    <property type="project" value="TreeGrafter"/>
</dbReference>
<dbReference type="GO" id="GO:1902412">
    <property type="term" value="P:regulation of mitotic cytokinesis"/>
    <property type="evidence" value="ECO:0007669"/>
    <property type="project" value="TreeGrafter"/>
</dbReference>
<feature type="non-terminal residue" evidence="4">
    <location>
        <position position="200"/>
    </location>
</feature>
<dbReference type="Proteomes" id="UP000192927">
    <property type="component" value="Unassembled WGS sequence"/>
</dbReference>
<keyword evidence="1" id="KW-0433">Leucine-rich repeat</keyword>
<dbReference type="EMBL" id="FWEW01001286">
    <property type="protein sequence ID" value="SLM36745.1"/>
    <property type="molecule type" value="Genomic_DNA"/>
</dbReference>
<keyword evidence="2" id="KW-0677">Repeat</keyword>
<evidence type="ECO:0000256" key="2">
    <source>
        <dbReference type="ARBA" id="ARBA00022737"/>
    </source>
</evidence>
<organism evidence="4 5">
    <name type="scientific">Lasallia pustulata</name>
    <dbReference type="NCBI Taxonomy" id="136370"/>
    <lineage>
        <taxon>Eukaryota</taxon>
        <taxon>Fungi</taxon>
        <taxon>Dikarya</taxon>
        <taxon>Ascomycota</taxon>
        <taxon>Pezizomycotina</taxon>
        <taxon>Lecanoromycetes</taxon>
        <taxon>OSLEUM clade</taxon>
        <taxon>Umbilicariomycetidae</taxon>
        <taxon>Umbilicariales</taxon>
        <taxon>Umbilicariaceae</taxon>
        <taxon>Lasallia</taxon>
    </lineage>
</organism>
<dbReference type="GO" id="GO:0061499">
    <property type="term" value="C:outer plaque of mitotic spindle pole body"/>
    <property type="evidence" value="ECO:0007669"/>
    <property type="project" value="TreeGrafter"/>
</dbReference>
<protein>
    <submittedName>
        <fullName evidence="4">Uncharacterized protein</fullName>
    </submittedName>
</protein>
<keyword evidence="5" id="KW-1185">Reference proteome</keyword>
<reference evidence="5" key="1">
    <citation type="submission" date="2017-03" db="EMBL/GenBank/DDBJ databases">
        <authorList>
            <person name="Sharma R."/>
            <person name="Thines M."/>
        </authorList>
    </citation>
    <scope>NUCLEOTIDE SEQUENCE [LARGE SCALE GENOMIC DNA]</scope>
</reference>
<feature type="compositionally biased region" description="Polar residues" evidence="3">
    <location>
        <begin position="79"/>
        <end position="116"/>
    </location>
</feature>
<accession>A0A1W5D161</accession>
<dbReference type="PANTHER" id="PTHR47566">
    <property type="match status" value="1"/>
</dbReference>
<sequence length="200" mass="22150">MGEPWLDSLSEEWVSEHQSSPPAASISSRRHGSGALNISQSRIPHLAQNMQKDSSGPFLKHRSSRSLSRSKTEPVLTERSASSLNLPPLQNWSQKRMSVSTLPRRTSAAFSDSQNSVQHYSVRGSVNKADTPEWKKKLGQGEHVASDGFDLFAPTKLEGMFSKPNVKAEKENESSLLEGLSKPWESYKLPSAPSISEQYQ</sequence>
<evidence type="ECO:0000256" key="3">
    <source>
        <dbReference type="SAM" id="MobiDB-lite"/>
    </source>
</evidence>
<feature type="region of interest" description="Disordered" evidence="3">
    <location>
        <begin position="1"/>
        <end position="116"/>
    </location>
</feature>
<name>A0A1W5D161_9LECA</name>
<evidence type="ECO:0000313" key="5">
    <source>
        <dbReference type="Proteomes" id="UP000192927"/>
    </source>
</evidence>